<comment type="caution">
    <text evidence="2">The sequence shown here is derived from an EMBL/GenBank/DDBJ whole genome shotgun (WGS) entry which is preliminary data.</text>
</comment>
<dbReference type="AlphaFoldDB" id="A0AAU9JHV0"/>
<keyword evidence="3" id="KW-1185">Reference proteome</keyword>
<feature type="region of interest" description="Disordered" evidence="1">
    <location>
        <begin position="148"/>
        <end position="180"/>
    </location>
</feature>
<name>A0AAU9JHV0_9CILI</name>
<dbReference type="Proteomes" id="UP001162131">
    <property type="component" value="Unassembled WGS sequence"/>
</dbReference>
<organism evidence="2 3">
    <name type="scientific">Blepharisma stoltei</name>
    <dbReference type="NCBI Taxonomy" id="1481888"/>
    <lineage>
        <taxon>Eukaryota</taxon>
        <taxon>Sar</taxon>
        <taxon>Alveolata</taxon>
        <taxon>Ciliophora</taxon>
        <taxon>Postciliodesmatophora</taxon>
        <taxon>Heterotrichea</taxon>
        <taxon>Heterotrichida</taxon>
        <taxon>Blepharismidae</taxon>
        <taxon>Blepharisma</taxon>
    </lineage>
</organism>
<evidence type="ECO:0000256" key="1">
    <source>
        <dbReference type="SAM" id="MobiDB-lite"/>
    </source>
</evidence>
<sequence length="188" mass="22051">MYFYENPSPKISSKIIEFPFSQTIASKALRGSYIKSFSAKPTQRILTPYKEKNSKSPPKNLLKPNKQIYLPSTKRQNYKPKSRLGKRLQLDETIPIYKSQVHVETPTSFLYSTRFQRNPKLVYDSTKRDYVYQDVDEINKNFIHKFKDSSFQPSPRPQTAKPVRLNSSYAHESGRSNKSPKMIRIFEF</sequence>
<proteinExistence type="predicted"/>
<dbReference type="EMBL" id="CAJZBQ010000036">
    <property type="protein sequence ID" value="CAG9324647.1"/>
    <property type="molecule type" value="Genomic_DNA"/>
</dbReference>
<reference evidence="2" key="1">
    <citation type="submission" date="2021-09" db="EMBL/GenBank/DDBJ databases">
        <authorList>
            <consortium name="AG Swart"/>
            <person name="Singh M."/>
            <person name="Singh A."/>
            <person name="Seah K."/>
            <person name="Emmerich C."/>
        </authorList>
    </citation>
    <scope>NUCLEOTIDE SEQUENCE</scope>
    <source>
        <strain evidence="2">ATCC30299</strain>
    </source>
</reference>
<accession>A0AAU9JHV0</accession>
<protein>
    <submittedName>
        <fullName evidence="2">Uncharacterized protein</fullName>
    </submittedName>
</protein>
<gene>
    <name evidence="2" type="ORF">BSTOLATCC_MIC36433</name>
</gene>
<evidence type="ECO:0000313" key="3">
    <source>
        <dbReference type="Proteomes" id="UP001162131"/>
    </source>
</evidence>
<evidence type="ECO:0000313" key="2">
    <source>
        <dbReference type="EMBL" id="CAG9324647.1"/>
    </source>
</evidence>